<name>A0ABP0MP01_9DINO</name>
<accession>A0ABP0MP01</accession>
<feature type="region of interest" description="Disordered" evidence="1">
    <location>
        <begin position="108"/>
        <end position="132"/>
    </location>
</feature>
<feature type="region of interest" description="Disordered" evidence="1">
    <location>
        <begin position="369"/>
        <end position="392"/>
    </location>
</feature>
<proteinExistence type="predicted"/>
<gene>
    <name evidence="2" type="ORF">SCF082_LOCUS28684</name>
</gene>
<evidence type="ECO:0000256" key="1">
    <source>
        <dbReference type="SAM" id="MobiDB-lite"/>
    </source>
</evidence>
<feature type="region of interest" description="Disordered" evidence="1">
    <location>
        <begin position="146"/>
        <end position="183"/>
    </location>
</feature>
<comment type="caution">
    <text evidence="2">The sequence shown here is derived from an EMBL/GenBank/DDBJ whole genome shotgun (WGS) entry which is preliminary data.</text>
</comment>
<dbReference type="Proteomes" id="UP001642464">
    <property type="component" value="Unassembled WGS sequence"/>
</dbReference>
<keyword evidence="3" id="KW-1185">Reference proteome</keyword>
<protein>
    <submittedName>
        <fullName evidence="2">Uncharacterized protein</fullName>
    </submittedName>
</protein>
<evidence type="ECO:0000313" key="2">
    <source>
        <dbReference type="EMBL" id="CAK9052427.1"/>
    </source>
</evidence>
<evidence type="ECO:0000313" key="3">
    <source>
        <dbReference type="Proteomes" id="UP001642464"/>
    </source>
</evidence>
<feature type="compositionally biased region" description="Polar residues" evidence="1">
    <location>
        <begin position="308"/>
        <end position="320"/>
    </location>
</feature>
<sequence length="392" mass="43625">MANPFWSQEVQERFILEQARPEDLPLVPEGDSGVSATVESEEMIPDAHDLLDLLSLDVDQENVEETSVDDGGGAISAGVDHDGGPQELWRDWREELQTAVQIQPGWPEVRDDAGARGSTGPPMPPTSWMRGSLKGGEQAMELRLRERRPCGDREVPGQQPEKHQRLDQGKGKGRRDRLGRDDDLQRAMELQVVEELRKQNEELRNEVNCRKFHLGHGRSLSMGARRRNGRVGNVDNVNDMNEVVKYMSGPTGCWGQLAAYIVKSVGAGGADREVLTAGFIPDGMNYVKVKDVMALALHLERWRQNRTGGWTQSDAQQASQDYIPPPPAVRTEEKKPEGGKANFEWGANSPEVLVKEEMKDDLRAINVTLPKLPDESTPHAGGPLMWGLDHRD</sequence>
<dbReference type="EMBL" id="CAXAMM010022681">
    <property type="protein sequence ID" value="CAK9052427.1"/>
    <property type="molecule type" value="Genomic_DNA"/>
</dbReference>
<feature type="region of interest" description="Disordered" evidence="1">
    <location>
        <begin position="308"/>
        <end position="346"/>
    </location>
</feature>
<organism evidence="2 3">
    <name type="scientific">Durusdinium trenchii</name>
    <dbReference type="NCBI Taxonomy" id="1381693"/>
    <lineage>
        <taxon>Eukaryota</taxon>
        <taxon>Sar</taxon>
        <taxon>Alveolata</taxon>
        <taxon>Dinophyceae</taxon>
        <taxon>Suessiales</taxon>
        <taxon>Symbiodiniaceae</taxon>
        <taxon>Durusdinium</taxon>
    </lineage>
</organism>
<reference evidence="2 3" key="1">
    <citation type="submission" date="2024-02" db="EMBL/GenBank/DDBJ databases">
        <authorList>
            <person name="Chen Y."/>
            <person name="Shah S."/>
            <person name="Dougan E. K."/>
            <person name="Thang M."/>
            <person name="Chan C."/>
        </authorList>
    </citation>
    <scope>NUCLEOTIDE SEQUENCE [LARGE SCALE GENOMIC DNA]</scope>
</reference>